<feature type="region of interest" description="Disordered" evidence="7">
    <location>
        <begin position="112"/>
        <end position="131"/>
    </location>
</feature>
<accession>A0A9P0D650</accession>
<evidence type="ECO:0000256" key="1">
    <source>
        <dbReference type="ARBA" id="ARBA00004496"/>
    </source>
</evidence>
<keyword evidence="6" id="KW-0342">GTP-binding</keyword>
<evidence type="ECO:0000256" key="6">
    <source>
        <dbReference type="ARBA" id="ARBA00023134"/>
    </source>
</evidence>
<evidence type="ECO:0000313" key="9">
    <source>
        <dbReference type="EMBL" id="CAH1114947.1"/>
    </source>
</evidence>
<protein>
    <recommendedName>
        <fullName evidence="8">GTP-eEF1A C-terminal domain-containing protein</fullName>
    </recommendedName>
</protein>
<dbReference type="InterPro" id="IPR054696">
    <property type="entry name" value="GTP-eEF1A_C"/>
</dbReference>
<dbReference type="GO" id="GO:0003746">
    <property type="term" value="F:translation elongation factor activity"/>
    <property type="evidence" value="ECO:0007669"/>
    <property type="project" value="UniProtKB-KW"/>
</dbReference>
<keyword evidence="5" id="KW-0648">Protein biosynthesis</keyword>
<evidence type="ECO:0000259" key="8">
    <source>
        <dbReference type="Pfam" id="PF22594"/>
    </source>
</evidence>
<proteinExistence type="inferred from homology"/>
<gene>
    <name evidence="9" type="ORF">PSYICH_LOCUS15524</name>
</gene>
<comment type="similarity">
    <text evidence="2">Belongs to the TRAFAC class translation factor GTPase superfamily. Classic translation factor GTPase family. EF-Tu/EF-1A subfamily.</text>
</comment>
<dbReference type="OrthoDB" id="342024at2759"/>
<feature type="domain" description="GTP-eEF1A C-terminal" evidence="8">
    <location>
        <begin position="118"/>
        <end position="179"/>
    </location>
</feature>
<evidence type="ECO:0000256" key="5">
    <source>
        <dbReference type="ARBA" id="ARBA00022917"/>
    </source>
</evidence>
<dbReference type="Proteomes" id="UP001153636">
    <property type="component" value="Chromosome 9"/>
</dbReference>
<feature type="compositionally biased region" description="Basic and acidic residues" evidence="7">
    <location>
        <begin position="118"/>
        <end position="131"/>
    </location>
</feature>
<evidence type="ECO:0000256" key="4">
    <source>
        <dbReference type="ARBA" id="ARBA00022768"/>
    </source>
</evidence>
<comment type="subcellular location">
    <subcellularLocation>
        <location evidence="1">Cytoplasm</location>
    </subcellularLocation>
</comment>
<evidence type="ECO:0000256" key="7">
    <source>
        <dbReference type="SAM" id="MobiDB-lite"/>
    </source>
</evidence>
<sequence length="205" mass="22473">MLEPSKKMPWFKEWAVERKEGKADGKCLIEALYAILPPFRSTEKHLHLPFQDVYNTGSVGTVPVGRVETGALKPSMVVVFVPANITTEDNVGYNVKHGSIKELRRGYVAGDSKNNPFKVDRRSGKPTEENPKAIKSGDAAIINLVPNKPLCVESFSEFPPLGRFAVCDMRQTVAIGVIKSVAFKDPSAGKVAKAAEKAQMKKYPS</sequence>
<dbReference type="AlphaFoldDB" id="A0A9P0D650"/>
<dbReference type="EMBL" id="OV651821">
    <property type="protein sequence ID" value="CAH1114947.1"/>
    <property type="molecule type" value="Genomic_DNA"/>
</dbReference>
<evidence type="ECO:0000313" key="10">
    <source>
        <dbReference type="Proteomes" id="UP001153636"/>
    </source>
</evidence>
<keyword evidence="10" id="KW-1185">Reference proteome</keyword>
<dbReference type="GO" id="GO:0005737">
    <property type="term" value="C:cytoplasm"/>
    <property type="evidence" value="ECO:0007669"/>
    <property type="project" value="UniProtKB-SubCell"/>
</dbReference>
<dbReference type="Gene3D" id="2.40.30.10">
    <property type="entry name" value="Translation factors"/>
    <property type="match status" value="2"/>
</dbReference>
<dbReference type="InterPro" id="IPR009000">
    <property type="entry name" value="Transl_B-barrel_sf"/>
</dbReference>
<organism evidence="9 10">
    <name type="scientific">Psylliodes chrysocephalus</name>
    <dbReference type="NCBI Taxonomy" id="3402493"/>
    <lineage>
        <taxon>Eukaryota</taxon>
        <taxon>Metazoa</taxon>
        <taxon>Ecdysozoa</taxon>
        <taxon>Arthropoda</taxon>
        <taxon>Hexapoda</taxon>
        <taxon>Insecta</taxon>
        <taxon>Pterygota</taxon>
        <taxon>Neoptera</taxon>
        <taxon>Endopterygota</taxon>
        <taxon>Coleoptera</taxon>
        <taxon>Polyphaga</taxon>
        <taxon>Cucujiformia</taxon>
        <taxon>Chrysomeloidea</taxon>
        <taxon>Chrysomelidae</taxon>
        <taxon>Galerucinae</taxon>
        <taxon>Alticini</taxon>
        <taxon>Psylliodes</taxon>
    </lineage>
</organism>
<keyword evidence="3" id="KW-0547">Nucleotide-binding</keyword>
<dbReference type="InterPro" id="IPR009001">
    <property type="entry name" value="Transl_elong_EF1A/Init_IF2_C"/>
</dbReference>
<reference evidence="9" key="1">
    <citation type="submission" date="2022-01" db="EMBL/GenBank/DDBJ databases">
        <authorList>
            <person name="King R."/>
        </authorList>
    </citation>
    <scope>NUCLEOTIDE SEQUENCE</scope>
</reference>
<name>A0A9P0D650_9CUCU</name>
<dbReference type="FunFam" id="2.40.30.10:FF:000005">
    <property type="entry name" value="Elongation factor 1-alpha"/>
    <property type="match status" value="1"/>
</dbReference>
<dbReference type="GO" id="GO:0005525">
    <property type="term" value="F:GTP binding"/>
    <property type="evidence" value="ECO:0007669"/>
    <property type="project" value="UniProtKB-KW"/>
</dbReference>
<dbReference type="SUPFAM" id="SSF50447">
    <property type="entry name" value="Translation proteins"/>
    <property type="match status" value="1"/>
</dbReference>
<dbReference type="PANTHER" id="PTHR44830:SF1">
    <property type="entry name" value="TR-TYPE G DOMAIN-CONTAINING PROTEIN"/>
    <property type="match status" value="1"/>
</dbReference>
<dbReference type="SUPFAM" id="SSF50465">
    <property type="entry name" value="EF-Tu/eEF-1alpha/eIF2-gamma C-terminal domain"/>
    <property type="match status" value="1"/>
</dbReference>
<evidence type="ECO:0000256" key="3">
    <source>
        <dbReference type="ARBA" id="ARBA00022741"/>
    </source>
</evidence>
<keyword evidence="4" id="KW-0251">Elongation factor</keyword>
<dbReference type="Pfam" id="PF22594">
    <property type="entry name" value="GTP-eEF1A_C"/>
    <property type="match status" value="1"/>
</dbReference>
<dbReference type="PANTHER" id="PTHR44830">
    <property type="entry name" value="ELONGATION FACTOR 1 ALPHA"/>
    <property type="match status" value="1"/>
</dbReference>
<evidence type="ECO:0000256" key="2">
    <source>
        <dbReference type="ARBA" id="ARBA00007249"/>
    </source>
</evidence>